<sequence>MKILITGGAGFIGSTIGSACLDRGIEVVVLDDLSKGRVEFTEGRHFVEGDLGDPVALEKVVANHPDIDAVVHCGAHIVVPESVEQPLDYYENNVSKTLTMVRTLIDLGVHRLLFDSSASIYAPSDDLTVDETSPLAASSPYARTKARRRDALRGRRGDRRAAGAVAALLQPHRLRPADAHRPADPLPLARAGQGSSSATRRASRSPSPAPTGPRPTAPASATTCTCGTSPSRTSRACCASTRWSAAPGTASSTWAPATAPRCASLVTAFEQVTGEPMQVTESGPRPGDVAGCYTRSQRAADLLDWRAERSLEQGIADSLAWAKVRDQRLSA</sequence>
<comment type="caution">
    <text evidence="8">The sequence shown here is derived from an EMBL/GenBank/DDBJ whole genome shotgun (WGS) entry which is preliminary data.</text>
</comment>
<protein>
    <recommendedName>
        <fullName evidence="3">UDP-glucose 4-epimerase</fullName>
    </recommendedName>
    <alternativeName>
        <fullName evidence="5">Galactowaldenase</fullName>
    </alternativeName>
    <alternativeName>
        <fullName evidence="4">UDP-galactose 4-epimerase</fullName>
    </alternativeName>
</protein>
<feature type="domain" description="NAD-dependent epimerase/dehydratase" evidence="7">
    <location>
        <begin position="3"/>
        <end position="146"/>
    </location>
</feature>
<accession>A0ABQ6JEV5</accession>
<dbReference type="EMBL" id="BSUZ01000001">
    <property type="protein sequence ID" value="GMA86723.1"/>
    <property type="molecule type" value="Genomic_DNA"/>
</dbReference>
<feature type="compositionally biased region" description="Basic and acidic residues" evidence="6">
    <location>
        <begin position="149"/>
        <end position="161"/>
    </location>
</feature>
<feature type="compositionally biased region" description="Low complexity" evidence="6">
    <location>
        <begin position="189"/>
        <end position="206"/>
    </location>
</feature>
<keyword evidence="9" id="KW-1185">Reference proteome</keyword>
<dbReference type="PANTHER" id="PTHR43725">
    <property type="entry name" value="UDP-GLUCOSE 4-EPIMERASE"/>
    <property type="match status" value="1"/>
</dbReference>
<evidence type="ECO:0000313" key="8">
    <source>
        <dbReference type="EMBL" id="GMA86723.1"/>
    </source>
</evidence>
<evidence type="ECO:0000313" key="9">
    <source>
        <dbReference type="Proteomes" id="UP001157017"/>
    </source>
</evidence>
<evidence type="ECO:0000256" key="4">
    <source>
        <dbReference type="ARBA" id="ARBA00031367"/>
    </source>
</evidence>
<dbReference type="PROSITE" id="PS51257">
    <property type="entry name" value="PROKAR_LIPOPROTEIN"/>
    <property type="match status" value="1"/>
</dbReference>
<dbReference type="Gene3D" id="3.40.50.720">
    <property type="entry name" value="NAD(P)-binding Rossmann-like Domain"/>
    <property type="match status" value="1"/>
</dbReference>
<feature type="compositionally biased region" description="Low complexity" evidence="6">
    <location>
        <begin position="217"/>
        <end position="231"/>
    </location>
</feature>
<evidence type="ECO:0000259" key="7">
    <source>
        <dbReference type="Pfam" id="PF01370"/>
    </source>
</evidence>
<evidence type="ECO:0000256" key="3">
    <source>
        <dbReference type="ARBA" id="ARBA00018569"/>
    </source>
</evidence>
<reference evidence="9" key="1">
    <citation type="journal article" date="2019" name="Int. J. Syst. Evol. Microbiol.">
        <title>The Global Catalogue of Microorganisms (GCM) 10K type strain sequencing project: providing services to taxonomists for standard genome sequencing and annotation.</title>
        <authorList>
            <consortium name="The Broad Institute Genomics Platform"/>
            <consortium name="The Broad Institute Genome Sequencing Center for Infectious Disease"/>
            <person name="Wu L."/>
            <person name="Ma J."/>
        </authorList>
    </citation>
    <scope>NUCLEOTIDE SEQUENCE [LARGE SCALE GENOMIC DNA]</scope>
    <source>
        <strain evidence="9">NBRC 108730</strain>
    </source>
</reference>
<name>A0ABQ6JEV5_9ACTN</name>
<dbReference type="SUPFAM" id="SSF51735">
    <property type="entry name" value="NAD(P)-binding Rossmann-fold domains"/>
    <property type="match status" value="2"/>
</dbReference>
<evidence type="ECO:0000256" key="2">
    <source>
        <dbReference type="ARBA" id="ARBA00007637"/>
    </source>
</evidence>
<feature type="region of interest" description="Disordered" evidence="6">
    <location>
        <begin position="125"/>
        <end position="232"/>
    </location>
</feature>
<dbReference type="InterPro" id="IPR001509">
    <property type="entry name" value="Epimerase_deHydtase"/>
</dbReference>
<dbReference type="Proteomes" id="UP001157017">
    <property type="component" value="Unassembled WGS sequence"/>
</dbReference>
<evidence type="ECO:0000256" key="5">
    <source>
        <dbReference type="ARBA" id="ARBA00033067"/>
    </source>
</evidence>
<gene>
    <name evidence="8" type="ORF">GCM10025868_19730</name>
</gene>
<evidence type="ECO:0000256" key="6">
    <source>
        <dbReference type="SAM" id="MobiDB-lite"/>
    </source>
</evidence>
<feature type="compositionally biased region" description="Pro residues" evidence="6">
    <location>
        <begin position="207"/>
        <end position="216"/>
    </location>
</feature>
<evidence type="ECO:0000256" key="1">
    <source>
        <dbReference type="ARBA" id="ARBA00004947"/>
    </source>
</evidence>
<comment type="pathway">
    <text evidence="1">Carbohydrate metabolism; galactose metabolism.</text>
</comment>
<dbReference type="InterPro" id="IPR036291">
    <property type="entry name" value="NAD(P)-bd_dom_sf"/>
</dbReference>
<dbReference type="Gene3D" id="3.90.25.10">
    <property type="entry name" value="UDP-galactose 4-epimerase, domain 1"/>
    <property type="match status" value="1"/>
</dbReference>
<organism evidence="8 9">
    <name type="scientific">Angustibacter aerolatus</name>
    <dbReference type="NCBI Taxonomy" id="1162965"/>
    <lineage>
        <taxon>Bacteria</taxon>
        <taxon>Bacillati</taxon>
        <taxon>Actinomycetota</taxon>
        <taxon>Actinomycetes</taxon>
        <taxon>Kineosporiales</taxon>
        <taxon>Kineosporiaceae</taxon>
    </lineage>
</organism>
<dbReference type="Pfam" id="PF01370">
    <property type="entry name" value="Epimerase"/>
    <property type="match status" value="1"/>
</dbReference>
<proteinExistence type="inferred from homology"/>
<comment type="similarity">
    <text evidence="2">Belongs to the NAD(P)-dependent epimerase/dehydratase family.</text>
</comment>